<organism evidence="1 2">
    <name type="scientific">Mailhella massiliensis</name>
    <dbReference type="NCBI Taxonomy" id="1903261"/>
    <lineage>
        <taxon>Bacteria</taxon>
        <taxon>Pseudomonadati</taxon>
        <taxon>Thermodesulfobacteriota</taxon>
        <taxon>Desulfovibrionia</taxon>
        <taxon>Desulfovibrionales</taxon>
        <taxon>Desulfovibrionaceae</taxon>
        <taxon>Mailhella</taxon>
    </lineage>
</organism>
<gene>
    <name evidence="1" type="ORF">K8W16_10460</name>
</gene>
<accession>A0A921AXB8</accession>
<proteinExistence type="predicted"/>
<dbReference type="RefSeq" id="WP_304123411.1">
    <property type="nucleotide sequence ID" value="NZ_DYZA01000212.1"/>
</dbReference>
<comment type="caution">
    <text evidence="1">The sequence shown here is derived from an EMBL/GenBank/DDBJ whole genome shotgun (WGS) entry which is preliminary data.</text>
</comment>
<sequence length="91" mass="9725">MTAEGRAALLDGVRPAEGEPWPAKVVHVLRQPEESVEEVPRMKAKNVGILLKTLGLRQGTAIVACGDTLLTPDTPLYPGQHVLVRTVMSSG</sequence>
<dbReference type="EMBL" id="DYZA01000212">
    <property type="protein sequence ID" value="HJD98052.1"/>
    <property type="molecule type" value="Genomic_DNA"/>
</dbReference>
<dbReference type="Proteomes" id="UP000698963">
    <property type="component" value="Unassembled WGS sequence"/>
</dbReference>
<reference evidence="1" key="2">
    <citation type="submission" date="2021-09" db="EMBL/GenBank/DDBJ databases">
        <authorList>
            <person name="Gilroy R."/>
        </authorList>
    </citation>
    <scope>NUCLEOTIDE SEQUENCE</scope>
    <source>
        <strain evidence="1">ChiGjej2B2-19336</strain>
    </source>
</reference>
<evidence type="ECO:0000313" key="2">
    <source>
        <dbReference type="Proteomes" id="UP000698963"/>
    </source>
</evidence>
<reference evidence="1" key="1">
    <citation type="journal article" date="2021" name="PeerJ">
        <title>Extensive microbial diversity within the chicken gut microbiome revealed by metagenomics and culture.</title>
        <authorList>
            <person name="Gilroy R."/>
            <person name="Ravi A."/>
            <person name="Getino M."/>
            <person name="Pursley I."/>
            <person name="Horton D.L."/>
            <person name="Alikhan N.F."/>
            <person name="Baker D."/>
            <person name="Gharbi K."/>
            <person name="Hall N."/>
            <person name="Watson M."/>
            <person name="Adriaenssens E.M."/>
            <person name="Foster-Nyarko E."/>
            <person name="Jarju S."/>
            <person name="Secka A."/>
            <person name="Antonio M."/>
            <person name="Oren A."/>
            <person name="Chaudhuri R.R."/>
            <person name="La Ragione R."/>
            <person name="Hildebrand F."/>
            <person name="Pallen M.J."/>
        </authorList>
    </citation>
    <scope>NUCLEOTIDE SEQUENCE</scope>
    <source>
        <strain evidence="1">ChiGjej2B2-19336</strain>
    </source>
</reference>
<protein>
    <submittedName>
        <fullName evidence="1">Uncharacterized protein</fullName>
    </submittedName>
</protein>
<evidence type="ECO:0000313" key="1">
    <source>
        <dbReference type="EMBL" id="HJD98052.1"/>
    </source>
</evidence>
<dbReference type="AlphaFoldDB" id="A0A921AXB8"/>
<name>A0A921AXB8_9BACT</name>